<evidence type="ECO:0000256" key="1">
    <source>
        <dbReference type="SAM" id="MobiDB-lite"/>
    </source>
</evidence>
<name>A0A395LH81_9SPHN</name>
<proteinExistence type="predicted"/>
<feature type="region of interest" description="Disordered" evidence="1">
    <location>
        <begin position="25"/>
        <end position="85"/>
    </location>
</feature>
<evidence type="ECO:0000313" key="3">
    <source>
        <dbReference type="EMBL" id="RDS76266.1"/>
    </source>
</evidence>
<dbReference type="OrthoDB" id="7410175at2"/>
<evidence type="ECO:0000313" key="4">
    <source>
        <dbReference type="Proteomes" id="UP000254101"/>
    </source>
</evidence>
<gene>
    <name evidence="3" type="ORF">DL238_00640</name>
</gene>
<feature type="chain" id="PRO_5017181006" description="Lipocalin-like domain-containing protein" evidence="2">
    <location>
        <begin position="21"/>
        <end position="199"/>
    </location>
</feature>
<keyword evidence="2" id="KW-0732">Signal</keyword>
<evidence type="ECO:0000256" key="2">
    <source>
        <dbReference type="SAM" id="SignalP"/>
    </source>
</evidence>
<evidence type="ECO:0008006" key="5">
    <source>
        <dbReference type="Google" id="ProtNLM"/>
    </source>
</evidence>
<reference evidence="3 4" key="1">
    <citation type="submission" date="2018-07" db="EMBL/GenBank/DDBJ databases">
        <title>Erythrobacter nanhaiensis sp. nov., a novel member of the genus Erythrobacter isolated from the South China Sea.</title>
        <authorList>
            <person name="Chen X."/>
            <person name="Liu J."/>
        </authorList>
    </citation>
    <scope>NUCLEOTIDE SEQUENCE [LARGE SCALE GENOMIC DNA]</scope>
    <source>
        <strain evidence="3 4">S-5</strain>
    </source>
</reference>
<dbReference type="AlphaFoldDB" id="A0A395LH81"/>
<accession>A0A395LH81</accession>
<comment type="caution">
    <text evidence="3">The sequence shown here is derived from an EMBL/GenBank/DDBJ whole genome shotgun (WGS) entry which is preliminary data.</text>
</comment>
<protein>
    <recommendedName>
        <fullName evidence="5">Lipocalin-like domain-containing protein</fullName>
    </recommendedName>
</protein>
<dbReference type="RefSeq" id="WP_115490501.1">
    <property type="nucleotide sequence ID" value="NZ_JACHWW010000001.1"/>
</dbReference>
<keyword evidence="4" id="KW-1185">Reference proteome</keyword>
<dbReference type="EMBL" id="QRBB01000001">
    <property type="protein sequence ID" value="RDS76266.1"/>
    <property type="molecule type" value="Genomic_DNA"/>
</dbReference>
<dbReference type="Proteomes" id="UP000254101">
    <property type="component" value="Unassembled WGS sequence"/>
</dbReference>
<dbReference type="PROSITE" id="PS51257">
    <property type="entry name" value="PROKAR_LIPOPROTEIN"/>
    <property type="match status" value="1"/>
</dbReference>
<feature type="signal peptide" evidence="2">
    <location>
        <begin position="1"/>
        <end position="20"/>
    </location>
</feature>
<sequence length="199" mass="21262">MRRKSLLAIATLIAAPFVMAGCTISQPDGGEAEEPAGAETQAPGTAEGPIPVEPDGGIGDGAPPLEEMISQQETGGEDTPSGLAKSFPTALRGTWRSVEDGEVTAECCDGYDPANMGKVLTVRDGSYSYFETGGRFVRVKSRDAGSIRAEFDTTYADTPTRDELEFRVDPVARTLTVENFDTGEEGTTVYRRCPRQQSE</sequence>
<organism evidence="3 4">
    <name type="scientific">Alteriqipengyuania lutimaris</name>
    <dbReference type="NCBI Taxonomy" id="1538146"/>
    <lineage>
        <taxon>Bacteria</taxon>
        <taxon>Pseudomonadati</taxon>
        <taxon>Pseudomonadota</taxon>
        <taxon>Alphaproteobacteria</taxon>
        <taxon>Sphingomonadales</taxon>
        <taxon>Erythrobacteraceae</taxon>
        <taxon>Alteriqipengyuania</taxon>
    </lineage>
</organism>